<organism evidence="7 8">
    <name type="scientific">Tenacibaculum todarodis</name>
    <dbReference type="NCBI Taxonomy" id="1850252"/>
    <lineage>
        <taxon>Bacteria</taxon>
        <taxon>Pseudomonadati</taxon>
        <taxon>Bacteroidota</taxon>
        <taxon>Flavobacteriia</taxon>
        <taxon>Flavobacteriales</taxon>
        <taxon>Flavobacteriaceae</taxon>
        <taxon>Tenacibaculum</taxon>
    </lineage>
</organism>
<feature type="transmembrane region" description="Helical" evidence="6">
    <location>
        <begin position="374"/>
        <end position="393"/>
    </location>
</feature>
<dbReference type="PANTHER" id="PTHR30250">
    <property type="entry name" value="PST FAMILY PREDICTED COLANIC ACID TRANSPORTER"/>
    <property type="match status" value="1"/>
</dbReference>
<evidence type="ECO:0000256" key="6">
    <source>
        <dbReference type="SAM" id="Phobius"/>
    </source>
</evidence>
<reference evidence="7 8" key="1">
    <citation type="submission" date="2016-11" db="EMBL/GenBank/DDBJ databases">
        <title>Tenacibaculum sp. LPB0136, isolated from marine environment.</title>
        <authorList>
            <person name="Kim E."/>
            <person name="Yi H."/>
        </authorList>
    </citation>
    <scope>NUCLEOTIDE SEQUENCE [LARGE SCALE GENOMIC DNA]</scope>
    <source>
        <strain evidence="7 8">LPB0136</strain>
    </source>
</reference>
<keyword evidence="8" id="KW-1185">Reference proteome</keyword>
<feature type="transmembrane region" description="Helical" evidence="6">
    <location>
        <begin position="103"/>
        <end position="120"/>
    </location>
</feature>
<evidence type="ECO:0000313" key="8">
    <source>
        <dbReference type="Proteomes" id="UP000181898"/>
    </source>
</evidence>
<keyword evidence="4 6" id="KW-1133">Transmembrane helix</keyword>
<dbReference type="KEGG" id="ten:LPB136_00175"/>
<feature type="transmembrane region" description="Helical" evidence="6">
    <location>
        <begin position="342"/>
        <end position="362"/>
    </location>
</feature>
<keyword evidence="5 6" id="KW-0472">Membrane</keyword>
<dbReference type="InterPro" id="IPR050833">
    <property type="entry name" value="Poly_Biosynth_Transport"/>
</dbReference>
<feature type="transmembrane region" description="Helical" evidence="6">
    <location>
        <begin position="272"/>
        <end position="294"/>
    </location>
</feature>
<feature type="transmembrane region" description="Helical" evidence="6">
    <location>
        <begin position="236"/>
        <end position="260"/>
    </location>
</feature>
<evidence type="ECO:0000256" key="5">
    <source>
        <dbReference type="ARBA" id="ARBA00023136"/>
    </source>
</evidence>
<evidence type="ECO:0000256" key="3">
    <source>
        <dbReference type="ARBA" id="ARBA00022692"/>
    </source>
</evidence>
<evidence type="ECO:0000256" key="1">
    <source>
        <dbReference type="ARBA" id="ARBA00004651"/>
    </source>
</evidence>
<feature type="transmembrane region" description="Helical" evidence="6">
    <location>
        <begin position="196"/>
        <end position="224"/>
    </location>
</feature>
<proteinExistence type="predicted"/>
<protein>
    <submittedName>
        <fullName evidence="7">Uncharacterized protein</fullName>
    </submittedName>
</protein>
<accession>A0A1L3JFH7</accession>
<gene>
    <name evidence="7" type="ORF">LPB136_00175</name>
</gene>
<feature type="transmembrane region" description="Helical" evidence="6">
    <location>
        <begin position="132"/>
        <end position="152"/>
    </location>
</feature>
<dbReference type="STRING" id="1850252.LPB136_00175"/>
<dbReference type="Proteomes" id="UP000181898">
    <property type="component" value="Chromosome"/>
</dbReference>
<dbReference type="GO" id="GO:0005886">
    <property type="term" value="C:plasma membrane"/>
    <property type="evidence" value="ECO:0007669"/>
    <property type="project" value="UniProtKB-SubCell"/>
</dbReference>
<evidence type="ECO:0000256" key="2">
    <source>
        <dbReference type="ARBA" id="ARBA00022475"/>
    </source>
</evidence>
<dbReference type="EMBL" id="CP018155">
    <property type="protein sequence ID" value="APG63880.1"/>
    <property type="molecule type" value="Genomic_DNA"/>
</dbReference>
<dbReference type="PANTHER" id="PTHR30250:SF11">
    <property type="entry name" value="O-ANTIGEN TRANSPORTER-RELATED"/>
    <property type="match status" value="1"/>
</dbReference>
<keyword evidence="3 6" id="KW-0812">Transmembrane</keyword>
<name>A0A1L3JFH7_9FLAO</name>
<dbReference type="AlphaFoldDB" id="A0A1L3JFH7"/>
<evidence type="ECO:0000256" key="4">
    <source>
        <dbReference type="ARBA" id="ARBA00022989"/>
    </source>
</evidence>
<comment type="subcellular location">
    <subcellularLocation>
        <location evidence="1">Cell membrane</location>
        <topology evidence="1">Multi-pass membrane protein</topology>
    </subcellularLocation>
</comment>
<feature type="transmembrane region" description="Helical" evidence="6">
    <location>
        <begin position="29"/>
        <end position="54"/>
    </location>
</feature>
<feature type="transmembrane region" description="Helical" evidence="6">
    <location>
        <begin position="306"/>
        <end position="330"/>
    </location>
</feature>
<keyword evidence="2" id="KW-1003">Cell membrane</keyword>
<feature type="transmembrane region" description="Helical" evidence="6">
    <location>
        <begin position="75"/>
        <end position="97"/>
    </location>
</feature>
<sequence length="401" mass="45889">MATIVSRFLSFLASWIALQLIPNKELGVVLFAFNIISFIIPFSGLGLSQGLIRYGALLKTKQEKDKLFSYTFKKGIFVSILMILLIIITSYFIPFQFENTYKFLALLSILILPMFAFEMLKIKFRLEHNNKQFAFTEVLYNSILIILVFVLSYLYKEIGYIFALLLAPTITVLAFYKNRSFTLKKTQKPSIVNLSFWKYGFFASLSNVATQLLFVIDIFLIGYILKDAEMVTNYRYISIIPFSILFLPRVFIATDFVAFTEKIYNKKYIFNYIKSYMLLFFIVSILLLLCSALFSEQILSIFDESFIQFSSSFIILTIGVCGILLLRGLFGNLLSSIGKAHVNYYIISVALIINIISNYYLIPKYGIKGAAITSALLMWFTGISSAICFAILYKKETNTTS</sequence>
<evidence type="ECO:0000313" key="7">
    <source>
        <dbReference type="EMBL" id="APG63880.1"/>
    </source>
</evidence>
<feature type="transmembrane region" description="Helical" evidence="6">
    <location>
        <begin position="158"/>
        <end position="176"/>
    </location>
</feature>